<accession>A0A0C1V7G1</accession>
<dbReference type="Proteomes" id="UP000054529">
    <property type="component" value="Unassembled WGS sequence"/>
</dbReference>
<reference evidence="1 2" key="1">
    <citation type="journal article" date="2014" name="G3 (Bethesda)">
        <title>Genome sequence of Candidatus Riesia pediculischaeffi, endosymbiont of chimpanzee lice, and genomic comparison of recently acquired endosymbionts from human and chimpanzee lice.</title>
        <authorList>
            <person name="Boyd B.M."/>
            <person name="Allen J.M."/>
            <person name="de Crecy-Lagard V."/>
            <person name="Reed D.L."/>
        </authorList>
    </citation>
    <scope>NUCLEOTIDE SEQUENCE [LARGE SCALE GENOMIC DNA]</scope>
    <source>
        <strain evidence="1 2">PTSU</strain>
    </source>
</reference>
<name>A0A0C1V7G1_9ENTR</name>
<comment type="caution">
    <text evidence="1">The sequence shown here is derived from an EMBL/GenBank/DDBJ whole genome shotgun (WGS) entry which is preliminary data.</text>
</comment>
<evidence type="ECO:0000313" key="2">
    <source>
        <dbReference type="Proteomes" id="UP000054529"/>
    </source>
</evidence>
<evidence type="ECO:0000313" key="1">
    <source>
        <dbReference type="EMBL" id="KIE63773.1"/>
    </source>
</evidence>
<dbReference type="EMBL" id="AWXV01000004">
    <property type="protein sequence ID" value="KIE63773.1"/>
    <property type="molecule type" value="Genomic_DNA"/>
</dbReference>
<sequence length="40" mass="4880">MKCIMIFKSWISKNLKKITNHLKLRFTYSVERCFLLNMIS</sequence>
<organism evidence="1 2">
    <name type="scientific">Candidatus Riesia pediculischaeffi PTSU</name>
    <dbReference type="NCBI Taxonomy" id="1401651"/>
    <lineage>
        <taxon>Bacteria</taxon>
        <taxon>Pseudomonadati</taxon>
        <taxon>Pseudomonadota</taxon>
        <taxon>Gammaproteobacteria</taxon>
        <taxon>Enterobacterales</taxon>
        <taxon>Enterobacteriaceae</taxon>
        <taxon>Candidatus Riesia</taxon>
    </lineage>
</organism>
<protein>
    <submittedName>
        <fullName evidence="1">Uncharacterized protein</fullName>
    </submittedName>
</protein>
<dbReference type="AlphaFoldDB" id="A0A0C1V7G1"/>
<proteinExistence type="predicted"/>
<gene>
    <name evidence="1" type="ORF">P689_122255</name>
</gene>
<dbReference type="HOGENOM" id="CLU_3286633_0_0_6"/>